<comment type="subcellular location">
    <subcellularLocation>
        <location evidence="1">Endomembrane system</location>
    </subcellularLocation>
</comment>
<dbReference type="STRING" id="10195.A0A3M7R086"/>
<dbReference type="Proteomes" id="UP000276133">
    <property type="component" value="Unassembled WGS sequence"/>
</dbReference>
<keyword evidence="8" id="KW-1185">Reference proteome</keyword>
<name>A0A3M7R086_BRAPC</name>
<evidence type="ECO:0000256" key="2">
    <source>
        <dbReference type="ARBA" id="ARBA00006613"/>
    </source>
</evidence>
<evidence type="ECO:0000256" key="1">
    <source>
        <dbReference type="ARBA" id="ARBA00004308"/>
    </source>
</evidence>
<dbReference type="InterPro" id="IPR000225">
    <property type="entry name" value="Armadillo"/>
</dbReference>
<accession>A0A3M7R086</accession>
<dbReference type="Gene3D" id="1.25.10.10">
    <property type="entry name" value="Leucine-rich Repeat Variant"/>
    <property type="match status" value="1"/>
</dbReference>
<dbReference type="AlphaFoldDB" id="A0A3M7R086"/>
<gene>
    <name evidence="7" type="ORF">BpHYR1_013360</name>
</gene>
<dbReference type="InterPro" id="IPR011989">
    <property type="entry name" value="ARM-like"/>
</dbReference>
<evidence type="ECO:0000313" key="7">
    <source>
        <dbReference type="EMBL" id="RNA16953.1"/>
    </source>
</evidence>
<reference evidence="7 8" key="1">
    <citation type="journal article" date="2018" name="Sci. Rep.">
        <title>Genomic signatures of local adaptation to the degree of environmental predictability in rotifers.</title>
        <authorList>
            <person name="Franch-Gras L."/>
            <person name="Hahn C."/>
            <person name="Garcia-Roger E.M."/>
            <person name="Carmona M.J."/>
            <person name="Serra M."/>
            <person name="Gomez A."/>
        </authorList>
    </citation>
    <scope>NUCLEOTIDE SEQUENCE [LARGE SCALE GENOMIC DNA]</scope>
    <source>
        <strain evidence="7">HYR1</strain>
    </source>
</reference>
<comment type="caution">
    <text evidence="7">The sequence shown here is derived from an EMBL/GenBank/DDBJ whole genome shotgun (WGS) entry which is preliminary data.</text>
</comment>
<keyword evidence="4" id="KW-0653">Protein transport</keyword>
<dbReference type="OrthoDB" id="10254310at2759"/>
<protein>
    <submittedName>
        <fullName evidence="7">AP-2 complex subunit beta-like</fullName>
    </submittedName>
</protein>
<dbReference type="FunFam" id="1.25.10.10:FF:001508">
    <property type="entry name" value="AP-2 complex subunit beta-like Protein"/>
    <property type="match status" value="1"/>
</dbReference>
<keyword evidence="3" id="KW-0813">Transport</keyword>
<evidence type="ECO:0000256" key="3">
    <source>
        <dbReference type="ARBA" id="ARBA00022448"/>
    </source>
</evidence>
<dbReference type="SMART" id="SM00185">
    <property type="entry name" value="ARM"/>
    <property type="match status" value="2"/>
</dbReference>
<sequence length="313" mass="35200">MTDSKYFTTTKKGEIFELKAELNNDKKEKKKEAVKKVIASMTVGKDVSALFPDVVNCMQTDNLELKKLVYLYLMNYAKSQPDMAIMAVNTFVKDCEDPNPLIRALAVRTMGCIRVDKITEYLCEPLRKCLKDEDPYVRKTAAVCVAKLYDINSQLVEEQGFLELLRDLISDSNPMVVANAVAALNEIAETSPNAQIFDMNPQAINKLLTALNECSEWGQVFILDSIANYIPKDDNEARNICERVTPRLAHANAAVVLSTVKVLMKFMEMLEQSSDLVTSIQRKLAPPLVTLLSAEPEIQYVALRNINLIVQKR</sequence>
<dbReference type="SUPFAM" id="SSF48371">
    <property type="entry name" value="ARM repeat"/>
    <property type="match status" value="1"/>
</dbReference>
<dbReference type="PANTHER" id="PTHR11134">
    <property type="entry name" value="ADAPTOR COMPLEX SUBUNIT BETA FAMILY MEMBER"/>
    <property type="match status" value="1"/>
</dbReference>
<keyword evidence="5" id="KW-0472">Membrane</keyword>
<dbReference type="GO" id="GO:0006886">
    <property type="term" value="P:intracellular protein transport"/>
    <property type="evidence" value="ECO:0007669"/>
    <property type="project" value="InterPro"/>
</dbReference>
<evidence type="ECO:0000256" key="5">
    <source>
        <dbReference type="ARBA" id="ARBA00023136"/>
    </source>
</evidence>
<dbReference type="GO" id="GO:0030117">
    <property type="term" value="C:membrane coat"/>
    <property type="evidence" value="ECO:0007669"/>
    <property type="project" value="InterPro"/>
</dbReference>
<comment type="similarity">
    <text evidence="2">Belongs to the adaptor complexes large subunit family.</text>
</comment>
<dbReference type="InterPro" id="IPR016024">
    <property type="entry name" value="ARM-type_fold"/>
</dbReference>
<proteinExistence type="inferred from homology"/>
<dbReference type="InterPro" id="IPR026739">
    <property type="entry name" value="AP_beta"/>
</dbReference>
<dbReference type="EMBL" id="REGN01004578">
    <property type="protein sequence ID" value="RNA16953.1"/>
    <property type="molecule type" value="Genomic_DNA"/>
</dbReference>
<organism evidence="7 8">
    <name type="scientific">Brachionus plicatilis</name>
    <name type="common">Marine rotifer</name>
    <name type="synonym">Brachionus muelleri</name>
    <dbReference type="NCBI Taxonomy" id="10195"/>
    <lineage>
        <taxon>Eukaryota</taxon>
        <taxon>Metazoa</taxon>
        <taxon>Spiralia</taxon>
        <taxon>Gnathifera</taxon>
        <taxon>Rotifera</taxon>
        <taxon>Eurotatoria</taxon>
        <taxon>Monogononta</taxon>
        <taxon>Pseudotrocha</taxon>
        <taxon>Ploima</taxon>
        <taxon>Brachionidae</taxon>
        <taxon>Brachionus</taxon>
    </lineage>
</organism>
<dbReference type="InterPro" id="IPR002553">
    <property type="entry name" value="Clathrin/coatomer_adapt-like_N"/>
</dbReference>
<dbReference type="GO" id="GO:0012505">
    <property type="term" value="C:endomembrane system"/>
    <property type="evidence" value="ECO:0007669"/>
    <property type="project" value="UniProtKB-SubCell"/>
</dbReference>
<feature type="domain" description="Clathrin/coatomer adaptor adaptin-like N-terminal" evidence="6">
    <location>
        <begin position="13"/>
        <end position="313"/>
    </location>
</feature>
<evidence type="ECO:0000259" key="6">
    <source>
        <dbReference type="Pfam" id="PF01602"/>
    </source>
</evidence>
<dbReference type="GO" id="GO:0016192">
    <property type="term" value="P:vesicle-mediated transport"/>
    <property type="evidence" value="ECO:0007669"/>
    <property type="project" value="InterPro"/>
</dbReference>
<evidence type="ECO:0000313" key="8">
    <source>
        <dbReference type="Proteomes" id="UP000276133"/>
    </source>
</evidence>
<evidence type="ECO:0000256" key="4">
    <source>
        <dbReference type="ARBA" id="ARBA00022927"/>
    </source>
</evidence>
<dbReference type="Pfam" id="PF01602">
    <property type="entry name" value="Adaptin_N"/>
    <property type="match status" value="1"/>
</dbReference>